<evidence type="ECO:0000256" key="5">
    <source>
        <dbReference type="ARBA" id="ARBA00022692"/>
    </source>
</evidence>
<dbReference type="InterPro" id="IPR036259">
    <property type="entry name" value="MFS_trans_sf"/>
</dbReference>
<dbReference type="AlphaFoldDB" id="W9GP15"/>
<feature type="transmembrane region" description="Helical" evidence="8">
    <location>
        <begin position="219"/>
        <end position="241"/>
    </location>
</feature>
<dbReference type="Pfam" id="PF07690">
    <property type="entry name" value="MFS_1"/>
    <property type="match status" value="1"/>
</dbReference>
<proteinExistence type="inferred from homology"/>
<dbReference type="GO" id="GO:0015385">
    <property type="term" value="F:sodium:proton antiporter activity"/>
    <property type="evidence" value="ECO:0007669"/>
    <property type="project" value="TreeGrafter"/>
</dbReference>
<evidence type="ECO:0000313" key="10">
    <source>
        <dbReference type="EMBL" id="EWT07885.1"/>
    </source>
</evidence>
<feature type="transmembrane region" description="Helical" evidence="8">
    <location>
        <begin position="309"/>
        <end position="335"/>
    </location>
</feature>
<name>W9GP15_9MICO</name>
<comment type="subcellular location">
    <subcellularLocation>
        <location evidence="1">Cell membrane</location>
        <topology evidence="1">Multi-pass membrane protein</topology>
    </subcellularLocation>
</comment>
<accession>W9GP15</accession>
<keyword evidence="11" id="KW-1185">Reference proteome</keyword>
<keyword evidence="6 8" id="KW-1133">Transmembrane helix</keyword>
<dbReference type="CDD" id="cd17320">
    <property type="entry name" value="MFS_MdfA_MDR_like"/>
    <property type="match status" value="1"/>
</dbReference>
<feature type="transmembrane region" description="Helical" evidence="8">
    <location>
        <begin position="107"/>
        <end position="124"/>
    </location>
</feature>
<feature type="transmembrane region" description="Helical" evidence="8">
    <location>
        <begin position="48"/>
        <end position="66"/>
    </location>
</feature>
<dbReference type="PANTHER" id="PTHR23502:SF132">
    <property type="entry name" value="POLYAMINE TRANSPORTER 2-RELATED"/>
    <property type="match status" value="1"/>
</dbReference>
<comment type="similarity">
    <text evidence="2">Belongs to the major facilitator superfamily. Bcr/CmlA family.</text>
</comment>
<evidence type="ECO:0000256" key="3">
    <source>
        <dbReference type="ARBA" id="ARBA00022448"/>
    </source>
</evidence>
<keyword evidence="7 8" id="KW-0472">Membrane</keyword>
<feature type="transmembrane region" description="Helical" evidence="8">
    <location>
        <begin position="253"/>
        <end position="274"/>
    </location>
</feature>
<evidence type="ECO:0000313" key="11">
    <source>
        <dbReference type="Proteomes" id="UP000019494"/>
    </source>
</evidence>
<dbReference type="InterPro" id="IPR020846">
    <property type="entry name" value="MFS_dom"/>
</dbReference>
<keyword evidence="4" id="KW-1003">Cell membrane</keyword>
<feature type="transmembrane region" description="Helical" evidence="8">
    <location>
        <begin position="78"/>
        <end position="101"/>
    </location>
</feature>
<dbReference type="GO" id="GO:1990961">
    <property type="term" value="P:xenobiotic detoxification by transmembrane export across the plasma membrane"/>
    <property type="evidence" value="ECO:0007669"/>
    <property type="project" value="InterPro"/>
</dbReference>
<dbReference type="SUPFAM" id="SSF103473">
    <property type="entry name" value="MFS general substrate transporter"/>
    <property type="match status" value="1"/>
</dbReference>
<reference evidence="11" key="1">
    <citation type="submission" date="2013-08" db="EMBL/GenBank/DDBJ databases">
        <title>Intrasporangium oryzae NRRL B-24470.</title>
        <authorList>
            <person name="Liu H."/>
            <person name="Wang G."/>
        </authorList>
    </citation>
    <scope>NUCLEOTIDE SEQUENCE [LARGE SCALE GENOMIC DNA]</scope>
    <source>
        <strain evidence="11">Q5-1</strain>
    </source>
</reference>
<gene>
    <name evidence="10" type="ORF">N864_19760</name>
</gene>
<feature type="domain" description="Major facilitator superfamily (MFS) profile" evidence="9">
    <location>
        <begin position="12"/>
        <end position="403"/>
    </location>
</feature>
<evidence type="ECO:0000256" key="7">
    <source>
        <dbReference type="ARBA" id="ARBA00023136"/>
    </source>
</evidence>
<feature type="transmembrane region" description="Helical" evidence="8">
    <location>
        <begin position="281"/>
        <end position="303"/>
    </location>
</feature>
<dbReference type="GO" id="GO:0005886">
    <property type="term" value="C:plasma membrane"/>
    <property type="evidence" value="ECO:0007669"/>
    <property type="project" value="UniProtKB-SubCell"/>
</dbReference>
<dbReference type="InterPro" id="IPR004812">
    <property type="entry name" value="Efflux_drug-R_Bcr/CmlA"/>
</dbReference>
<protein>
    <submittedName>
        <fullName evidence="10">MFS transporter</fullName>
    </submittedName>
</protein>
<dbReference type="InterPro" id="IPR011701">
    <property type="entry name" value="MFS"/>
</dbReference>
<sequence>MSRSRPASRGSLVLVLAALTMLGPFTIDTIFPAFQAMAADLRVEKLAMQQTVSVYMVAFAITSLFHGSVSDALGRKPVIMTGCVLYALASVLCAVSTSMAMLLAARALQGLVAGAGMIVARTAIRDLYDGSEAQRFMSHVSLVFAIAPAVAPVVGGWLLGWGSWQTIFWVLAAYGALLVLLAGVFLPETHPAERRVPFRPGPLLQSIARTARHTGVQRLSGAITCNFAALFLYIASAPAIINDHLHLGAQDFGVLFIPLVACMMVGSFLAGRLAGRTRAPLIVLTGLGVSLLGAAFGIAYHLAGGVAGLPWTIVPAAAAGFGVSLALPILTIELLDLRPDARGSVSSYQAFLTTLVNAAVAGVVSPLVSGSLLVLGIVAAGFTAAALALWAWEFRVTGRPAQGDRSVVVDPLPGPAFPRRREDDSRPG</sequence>
<dbReference type="PROSITE" id="PS50850">
    <property type="entry name" value="MFS"/>
    <property type="match status" value="1"/>
</dbReference>
<comment type="caution">
    <text evidence="10">The sequence shown here is derived from an EMBL/GenBank/DDBJ whole genome shotgun (WGS) entry which is preliminary data.</text>
</comment>
<dbReference type="Proteomes" id="UP000019494">
    <property type="component" value="Unassembled WGS sequence"/>
</dbReference>
<dbReference type="EMBL" id="AWQS01000003">
    <property type="protein sequence ID" value="EWT07885.1"/>
    <property type="molecule type" value="Genomic_DNA"/>
</dbReference>
<feature type="transmembrane region" description="Helical" evidence="8">
    <location>
        <begin position="347"/>
        <end position="367"/>
    </location>
</feature>
<evidence type="ECO:0000256" key="2">
    <source>
        <dbReference type="ARBA" id="ARBA00006236"/>
    </source>
</evidence>
<dbReference type="PANTHER" id="PTHR23502">
    <property type="entry name" value="MAJOR FACILITATOR SUPERFAMILY"/>
    <property type="match status" value="1"/>
</dbReference>
<feature type="transmembrane region" description="Helical" evidence="8">
    <location>
        <begin position="373"/>
        <end position="392"/>
    </location>
</feature>
<evidence type="ECO:0000259" key="9">
    <source>
        <dbReference type="PROSITE" id="PS50850"/>
    </source>
</evidence>
<dbReference type="NCBIfam" id="TIGR00710">
    <property type="entry name" value="efflux_Bcr_CflA"/>
    <property type="match status" value="1"/>
</dbReference>
<evidence type="ECO:0000256" key="8">
    <source>
        <dbReference type="SAM" id="Phobius"/>
    </source>
</evidence>
<evidence type="ECO:0000256" key="4">
    <source>
        <dbReference type="ARBA" id="ARBA00022475"/>
    </source>
</evidence>
<feature type="transmembrane region" description="Helical" evidence="8">
    <location>
        <begin position="136"/>
        <end position="160"/>
    </location>
</feature>
<keyword evidence="5 8" id="KW-0812">Transmembrane</keyword>
<organism evidence="10 11">
    <name type="scientific">Intrasporangium chromatireducens Q5-1</name>
    <dbReference type="NCBI Taxonomy" id="584657"/>
    <lineage>
        <taxon>Bacteria</taxon>
        <taxon>Bacillati</taxon>
        <taxon>Actinomycetota</taxon>
        <taxon>Actinomycetes</taxon>
        <taxon>Micrococcales</taxon>
        <taxon>Intrasporangiaceae</taxon>
        <taxon>Intrasporangium</taxon>
    </lineage>
</organism>
<dbReference type="Gene3D" id="1.20.1720.10">
    <property type="entry name" value="Multidrug resistance protein D"/>
    <property type="match status" value="1"/>
</dbReference>
<evidence type="ECO:0000256" key="1">
    <source>
        <dbReference type="ARBA" id="ARBA00004651"/>
    </source>
</evidence>
<dbReference type="GO" id="GO:0042910">
    <property type="term" value="F:xenobiotic transmembrane transporter activity"/>
    <property type="evidence" value="ECO:0007669"/>
    <property type="project" value="InterPro"/>
</dbReference>
<feature type="transmembrane region" description="Helical" evidence="8">
    <location>
        <begin position="166"/>
        <end position="186"/>
    </location>
</feature>
<keyword evidence="3" id="KW-0813">Transport</keyword>
<evidence type="ECO:0000256" key="6">
    <source>
        <dbReference type="ARBA" id="ARBA00022989"/>
    </source>
</evidence>